<accession>A0A0L9V5V7</accession>
<dbReference type="Proteomes" id="UP000053144">
    <property type="component" value="Chromosome 8"/>
</dbReference>
<evidence type="ECO:0000313" key="1">
    <source>
        <dbReference type="EMBL" id="KOM50049.1"/>
    </source>
</evidence>
<reference evidence="2" key="1">
    <citation type="journal article" date="2015" name="Proc. Natl. Acad. Sci. U.S.A.">
        <title>Genome sequencing of adzuki bean (Vigna angularis) provides insight into high starch and low fat accumulation and domestication.</title>
        <authorList>
            <person name="Yang K."/>
            <person name="Tian Z."/>
            <person name="Chen C."/>
            <person name="Luo L."/>
            <person name="Zhao B."/>
            <person name="Wang Z."/>
            <person name="Yu L."/>
            <person name="Li Y."/>
            <person name="Sun Y."/>
            <person name="Li W."/>
            <person name="Chen Y."/>
            <person name="Li Y."/>
            <person name="Zhang Y."/>
            <person name="Ai D."/>
            <person name="Zhao J."/>
            <person name="Shang C."/>
            <person name="Ma Y."/>
            <person name="Wu B."/>
            <person name="Wang M."/>
            <person name="Gao L."/>
            <person name="Sun D."/>
            <person name="Zhang P."/>
            <person name="Guo F."/>
            <person name="Wang W."/>
            <person name="Li Y."/>
            <person name="Wang J."/>
            <person name="Varshney R.K."/>
            <person name="Wang J."/>
            <person name="Ling H.Q."/>
            <person name="Wan P."/>
        </authorList>
    </citation>
    <scope>NUCLEOTIDE SEQUENCE</scope>
    <source>
        <strain evidence="2">cv. Jingnong 6</strain>
    </source>
</reference>
<sequence length="285" mass="32861">MVDRGILKTGVGTSLIIEQSWSNPRENLGCYNGNIHSRVKGVDIVINNDTWLQVTGLKDEGHMSHLPDYLQNRWTMKKKMFKDCMRYPGRYKKEKRFLHRWLDKEDKIIAYITDWVLLPGRFHYDKLTLEDLYLLNEIMFKIPTNSTAVFKKHIIDVGNNNGCNLPYGVFISKILSLSKIALTGETKITCSRSNQIGKVTLTCIGLKKTALGWIFSDVQNSTNDQDALPDSDSEQILLSSKSEFEKFVVNKFEKVSKRARMMKKSLMRMNEKMDEIIKNYAESST</sequence>
<proteinExistence type="predicted"/>
<name>A0A0L9V5V7_PHAAN</name>
<protein>
    <submittedName>
        <fullName evidence="1">Uncharacterized protein</fullName>
    </submittedName>
</protein>
<dbReference type="Gramene" id="KOM50049">
    <property type="protein sequence ID" value="KOM50049"/>
    <property type="gene ID" value="LR48_Vigan08g087600"/>
</dbReference>
<organism evidence="1 2">
    <name type="scientific">Phaseolus angularis</name>
    <name type="common">Azuki bean</name>
    <name type="synonym">Vigna angularis</name>
    <dbReference type="NCBI Taxonomy" id="3914"/>
    <lineage>
        <taxon>Eukaryota</taxon>
        <taxon>Viridiplantae</taxon>
        <taxon>Streptophyta</taxon>
        <taxon>Embryophyta</taxon>
        <taxon>Tracheophyta</taxon>
        <taxon>Spermatophyta</taxon>
        <taxon>Magnoliopsida</taxon>
        <taxon>eudicotyledons</taxon>
        <taxon>Gunneridae</taxon>
        <taxon>Pentapetalae</taxon>
        <taxon>rosids</taxon>
        <taxon>fabids</taxon>
        <taxon>Fabales</taxon>
        <taxon>Fabaceae</taxon>
        <taxon>Papilionoideae</taxon>
        <taxon>50 kb inversion clade</taxon>
        <taxon>NPAAA clade</taxon>
        <taxon>indigoferoid/millettioid clade</taxon>
        <taxon>Phaseoleae</taxon>
        <taxon>Vigna</taxon>
    </lineage>
</organism>
<dbReference type="AlphaFoldDB" id="A0A0L9V5V7"/>
<gene>
    <name evidence="1" type="ORF">LR48_Vigan08g087600</name>
</gene>
<dbReference type="EMBL" id="CM003378">
    <property type="protein sequence ID" value="KOM50049.1"/>
    <property type="molecule type" value="Genomic_DNA"/>
</dbReference>
<evidence type="ECO:0000313" key="2">
    <source>
        <dbReference type="Proteomes" id="UP000053144"/>
    </source>
</evidence>